<evidence type="ECO:0000313" key="2">
    <source>
        <dbReference type="EMBL" id="EEQ33428.1"/>
    </source>
</evidence>
<dbReference type="GeneID" id="9227889"/>
<proteinExistence type="predicted"/>
<organism evidence="2 3">
    <name type="scientific">Arthroderma otae (strain ATCC MYA-4605 / CBS 113480)</name>
    <name type="common">Microsporum canis</name>
    <dbReference type="NCBI Taxonomy" id="554155"/>
    <lineage>
        <taxon>Eukaryota</taxon>
        <taxon>Fungi</taxon>
        <taxon>Dikarya</taxon>
        <taxon>Ascomycota</taxon>
        <taxon>Pezizomycotina</taxon>
        <taxon>Eurotiomycetes</taxon>
        <taxon>Eurotiomycetidae</taxon>
        <taxon>Onygenales</taxon>
        <taxon>Arthrodermataceae</taxon>
        <taxon>Microsporum</taxon>
    </lineage>
</organism>
<protein>
    <submittedName>
        <fullName evidence="2">Uncharacterized protein</fullName>
    </submittedName>
</protein>
<evidence type="ECO:0000313" key="3">
    <source>
        <dbReference type="Proteomes" id="UP000002035"/>
    </source>
</evidence>
<name>C5FU44_ARTOC</name>
<keyword evidence="3" id="KW-1185">Reference proteome</keyword>
<dbReference type="VEuPathDB" id="FungiDB:MCYG_06247"/>
<dbReference type="Proteomes" id="UP000002035">
    <property type="component" value="Unassembled WGS sequence"/>
</dbReference>
<dbReference type="eggNOG" id="ENOG502SRUB">
    <property type="taxonomic scope" value="Eukaryota"/>
</dbReference>
<dbReference type="OMA" id="NIFFEAH"/>
<dbReference type="OrthoDB" id="4172141at2759"/>
<dbReference type="AlphaFoldDB" id="C5FU44"/>
<dbReference type="EMBL" id="DS995706">
    <property type="protein sequence ID" value="EEQ33428.1"/>
    <property type="molecule type" value="Genomic_DNA"/>
</dbReference>
<feature type="region of interest" description="Disordered" evidence="1">
    <location>
        <begin position="1"/>
        <end position="26"/>
    </location>
</feature>
<sequence length="603" mass="68310">MEQLRRSASAGRNKPRPQIGAGTKALPNISCPREGKMYNFVVCGPYDAESAADAAMFSDFMGISMTLRYATQDAEGTYLSCFPLDELFDQLAMRNPPITDIKWGKFGPNRTPLYTYSKTQWVTRSDKWFEYVHPKDILEKVTTWIQYKAHGVAENDVVNIFFQTHGDVNGNVCLGTKRLTTSAVVDLISQFPRGCQVNVVGSHCYSGKLVNAIRASGQIARYAVAACGPEEKHFSATRSVSNRIRNFRFSQPFIQSLARVHLPWLPQQGSPQLTIAQYDNFLREAMRRMTLTSFLGRQAETYTSYLSPEIQASVTLLEELVLRDHVDVVFLRETAHRRRRLEWPTLDVRLMQQMRRNMVPPSSSLVRRIQDHIQSAASKCDFDSALMDDGPILGRLERRQPPYAEILRALYYRGRVQSAVWDVFLILCERGFLDLETSLEHPINFYTAPHGFSQVVSLLLCFEGPYEANLLAPYNFNYSLSFPIHWLAVMISRGCADPARLFETIRYTGMLGPLLDTELHALLSQNDGVVTFNCDPKMRSGYSPPPFGLWLPHGVGNNPSLIPDIIVKSIAFFNETEALFKELFGLSDEELLLEPQQFLATQV</sequence>
<dbReference type="HOGENOM" id="CLU_036014_0_0_1"/>
<dbReference type="RefSeq" id="XP_002844283.1">
    <property type="nucleotide sequence ID" value="XM_002844237.1"/>
</dbReference>
<accession>C5FU44</accession>
<evidence type="ECO:0000256" key="1">
    <source>
        <dbReference type="SAM" id="MobiDB-lite"/>
    </source>
</evidence>
<gene>
    <name evidence="2" type="ORF">MCYG_06247</name>
</gene>
<reference evidence="3" key="1">
    <citation type="journal article" date="2012" name="MBio">
        <title>Comparative genome analysis of Trichophyton rubrum and related dermatophytes reveals candidate genes involved in infection.</title>
        <authorList>
            <person name="Martinez D.A."/>
            <person name="Oliver B.G."/>
            <person name="Graeser Y."/>
            <person name="Goldberg J.M."/>
            <person name="Li W."/>
            <person name="Martinez-Rossi N.M."/>
            <person name="Monod M."/>
            <person name="Shelest E."/>
            <person name="Barton R.C."/>
            <person name="Birch E."/>
            <person name="Brakhage A.A."/>
            <person name="Chen Z."/>
            <person name="Gurr S.J."/>
            <person name="Heiman D."/>
            <person name="Heitman J."/>
            <person name="Kosti I."/>
            <person name="Rossi A."/>
            <person name="Saif S."/>
            <person name="Samalova M."/>
            <person name="Saunders C.W."/>
            <person name="Shea T."/>
            <person name="Summerbell R.C."/>
            <person name="Xu J."/>
            <person name="Young S."/>
            <person name="Zeng Q."/>
            <person name="Birren B.W."/>
            <person name="Cuomo C.A."/>
            <person name="White T.C."/>
        </authorList>
    </citation>
    <scope>NUCLEOTIDE SEQUENCE [LARGE SCALE GENOMIC DNA]</scope>
    <source>
        <strain evidence="3">ATCC MYA-4605 / CBS 113480</strain>
    </source>
</reference>